<feature type="binding site" evidence="5">
    <location>
        <position position="223"/>
    </location>
    <ligand>
        <name>a divalent metal cation</name>
        <dbReference type="ChEBI" id="CHEBI:60240"/>
        <label>1</label>
    </ligand>
</feature>
<dbReference type="InterPro" id="IPR002678">
    <property type="entry name" value="DUF34/NIF3"/>
</dbReference>
<keyword evidence="4 5" id="KW-0479">Metal-binding</keyword>
<dbReference type="NCBIfam" id="TIGR00486">
    <property type="entry name" value="YbgI_SA1388"/>
    <property type="match status" value="1"/>
</dbReference>
<sequence>MLPKIIDIYNYLDTIAPLSLAEKNDNNGLQIGSFSEEVQGILLSVDPSLAALNFASTQGLNLVITHHPLFYNPLRSVNRDTFPGKIIYFAVEKGLNLLSWHTPLDKVPWGVSAALAKALGWKSEEFILQEGNGYGLGRVVKFEKYVNLDSLAREIKEKLKSWVMLVGDPQKEINKLAICGGSCGFLKDYLRKENIFTLLTSDVKYHLAKEAEEEAFDFILIDHGVGESLILHELKEKIETYLKEHGHIIPVKVYMEKSPFKIID</sequence>
<feature type="binding site" evidence="5">
    <location>
        <position position="227"/>
    </location>
    <ligand>
        <name>a divalent metal cation</name>
        <dbReference type="ChEBI" id="CHEBI:60240"/>
        <label>1</label>
    </ligand>
</feature>
<protein>
    <recommendedName>
        <fullName evidence="3">GTP cyclohydrolase 1 type 2 homolog</fullName>
    </recommendedName>
</protein>
<dbReference type="PANTHER" id="PTHR13799:SF14">
    <property type="entry name" value="GTP CYCLOHYDROLASE 1 TYPE 2 HOMOLOG"/>
    <property type="match status" value="1"/>
</dbReference>
<feature type="binding site" evidence="5">
    <location>
        <position position="105"/>
    </location>
    <ligand>
        <name>a divalent metal cation</name>
        <dbReference type="ChEBI" id="CHEBI:60240"/>
        <label>1</label>
    </ligand>
</feature>
<evidence type="ECO:0000256" key="5">
    <source>
        <dbReference type="PIRSR" id="PIRSR602678-1"/>
    </source>
</evidence>
<dbReference type="Gene3D" id="3.40.1390.30">
    <property type="entry name" value="NIF3 (NGG1p interacting factor 3)-like"/>
    <property type="match status" value="2"/>
</dbReference>
<evidence type="ECO:0000256" key="2">
    <source>
        <dbReference type="ARBA" id="ARBA00011643"/>
    </source>
</evidence>
<reference evidence="6" key="1">
    <citation type="journal article" date="2020" name="mSystems">
        <title>Genome- and Community-Level Interaction Insights into Carbon Utilization and Element Cycling Functions of Hydrothermarchaeota in Hydrothermal Sediment.</title>
        <authorList>
            <person name="Zhou Z."/>
            <person name="Liu Y."/>
            <person name="Xu W."/>
            <person name="Pan J."/>
            <person name="Luo Z.H."/>
            <person name="Li M."/>
        </authorList>
    </citation>
    <scope>NUCLEOTIDE SEQUENCE [LARGE SCALE GENOMIC DNA]</scope>
    <source>
        <strain evidence="6">SpSt-605</strain>
    </source>
</reference>
<dbReference type="EMBL" id="DSZU01000075">
    <property type="protein sequence ID" value="HGV55316.1"/>
    <property type="molecule type" value="Genomic_DNA"/>
</dbReference>
<comment type="caution">
    <text evidence="6">The sequence shown here is derived from an EMBL/GenBank/DDBJ whole genome shotgun (WGS) entry which is preliminary data.</text>
</comment>
<dbReference type="GO" id="GO:0005737">
    <property type="term" value="C:cytoplasm"/>
    <property type="evidence" value="ECO:0007669"/>
    <property type="project" value="TreeGrafter"/>
</dbReference>
<evidence type="ECO:0000256" key="4">
    <source>
        <dbReference type="ARBA" id="ARBA00022723"/>
    </source>
</evidence>
<dbReference type="AlphaFoldDB" id="A0A832GNI2"/>
<dbReference type="Pfam" id="PF01784">
    <property type="entry name" value="DUF34_NIF3"/>
    <property type="match status" value="1"/>
</dbReference>
<proteinExistence type="inferred from homology"/>
<dbReference type="SUPFAM" id="SSF102705">
    <property type="entry name" value="NIF3 (NGG1p interacting factor 3)-like"/>
    <property type="match status" value="1"/>
</dbReference>
<dbReference type="GO" id="GO:0046872">
    <property type="term" value="F:metal ion binding"/>
    <property type="evidence" value="ECO:0007669"/>
    <property type="project" value="UniProtKB-KW"/>
</dbReference>
<feature type="binding site" evidence="5">
    <location>
        <position position="67"/>
    </location>
    <ligand>
        <name>a divalent metal cation</name>
        <dbReference type="ChEBI" id="CHEBI:60240"/>
        <label>1</label>
    </ligand>
</feature>
<evidence type="ECO:0000256" key="3">
    <source>
        <dbReference type="ARBA" id="ARBA00022112"/>
    </source>
</evidence>
<evidence type="ECO:0000256" key="1">
    <source>
        <dbReference type="ARBA" id="ARBA00006964"/>
    </source>
</evidence>
<comment type="subunit">
    <text evidence="2">Homohexamer.</text>
</comment>
<organism evidence="6">
    <name type="scientific">Caldimicrobium thiodismutans</name>
    <dbReference type="NCBI Taxonomy" id="1653476"/>
    <lineage>
        <taxon>Bacteria</taxon>
        <taxon>Pseudomonadati</taxon>
        <taxon>Thermodesulfobacteriota</taxon>
        <taxon>Thermodesulfobacteria</taxon>
        <taxon>Thermodesulfobacteriales</taxon>
        <taxon>Thermodesulfobacteriaceae</taxon>
        <taxon>Caldimicrobium</taxon>
    </lineage>
</organism>
<dbReference type="PANTHER" id="PTHR13799">
    <property type="entry name" value="NGG1 INTERACTING FACTOR 3"/>
    <property type="match status" value="1"/>
</dbReference>
<evidence type="ECO:0000313" key="6">
    <source>
        <dbReference type="EMBL" id="HGV55316.1"/>
    </source>
</evidence>
<dbReference type="InterPro" id="IPR036069">
    <property type="entry name" value="DUF34/NIF3_sf"/>
</dbReference>
<accession>A0A832GNI2</accession>
<name>A0A832GNI2_9BACT</name>
<feature type="binding site" evidence="5">
    <location>
        <position position="66"/>
    </location>
    <ligand>
        <name>a divalent metal cation</name>
        <dbReference type="ChEBI" id="CHEBI:60240"/>
        <label>1</label>
    </ligand>
</feature>
<comment type="similarity">
    <text evidence="1">Belongs to the GTP cyclohydrolase I type 2/NIF3 family.</text>
</comment>
<dbReference type="FunFam" id="3.40.1390.30:FF:000001">
    <property type="entry name" value="GTP cyclohydrolase 1 type 2"/>
    <property type="match status" value="1"/>
</dbReference>
<gene>
    <name evidence="6" type="ORF">ENT73_04430</name>
</gene>